<comment type="caution">
    <text evidence="2">The sequence shown here is derived from an EMBL/GenBank/DDBJ whole genome shotgun (WGS) entry which is preliminary data.</text>
</comment>
<feature type="non-terminal residue" evidence="2">
    <location>
        <position position="82"/>
    </location>
</feature>
<name>A0A9P6MDN1_9FUNG</name>
<proteinExistence type="predicted"/>
<dbReference type="Proteomes" id="UP000703661">
    <property type="component" value="Unassembled WGS sequence"/>
</dbReference>
<dbReference type="AlphaFoldDB" id="A0A9P6MDN1"/>
<reference evidence="2" key="1">
    <citation type="journal article" date="2020" name="Fungal Divers.">
        <title>Resolving the Mortierellaceae phylogeny through synthesis of multi-gene phylogenetics and phylogenomics.</title>
        <authorList>
            <person name="Vandepol N."/>
            <person name="Liber J."/>
            <person name="Desiro A."/>
            <person name="Na H."/>
            <person name="Kennedy M."/>
            <person name="Barry K."/>
            <person name="Grigoriev I.V."/>
            <person name="Miller A.N."/>
            <person name="O'Donnell K."/>
            <person name="Stajich J.E."/>
            <person name="Bonito G."/>
        </authorList>
    </citation>
    <scope>NUCLEOTIDE SEQUENCE</scope>
    <source>
        <strain evidence="2">NRRL 2769</strain>
    </source>
</reference>
<gene>
    <name evidence="2" type="ORF">BGZ80_008032</name>
</gene>
<feature type="region of interest" description="Disordered" evidence="1">
    <location>
        <begin position="23"/>
        <end position="42"/>
    </location>
</feature>
<organism evidence="2 3">
    <name type="scientific">Entomortierella chlamydospora</name>
    <dbReference type="NCBI Taxonomy" id="101097"/>
    <lineage>
        <taxon>Eukaryota</taxon>
        <taxon>Fungi</taxon>
        <taxon>Fungi incertae sedis</taxon>
        <taxon>Mucoromycota</taxon>
        <taxon>Mortierellomycotina</taxon>
        <taxon>Mortierellomycetes</taxon>
        <taxon>Mortierellales</taxon>
        <taxon>Mortierellaceae</taxon>
        <taxon>Entomortierella</taxon>
    </lineage>
</organism>
<protein>
    <submittedName>
        <fullName evidence="2">Uncharacterized protein</fullName>
    </submittedName>
</protein>
<sequence>MVMEIDNLKLQLNAIMVALNNQPQPRFRPRPYYRPPPQQPNQYRNPCDKLQHLNQNDRDRLIATGVASVAGNPVTLPGTVLE</sequence>
<accession>A0A9P6MDN1</accession>
<evidence type="ECO:0000313" key="3">
    <source>
        <dbReference type="Proteomes" id="UP000703661"/>
    </source>
</evidence>
<keyword evidence="3" id="KW-1185">Reference proteome</keyword>
<dbReference type="EMBL" id="JAAAID010004239">
    <property type="protein sequence ID" value="KAF9993777.1"/>
    <property type="molecule type" value="Genomic_DNA"/>
</dbReference>
<evidence type="ECO:0000313" key="2">
    <source>
        <dbReference type="EMBL" id="KAF9993777.1"/>
    </source>
</evidence>
<evidence type="ECO:0000256" key="1">
    <source>
        <dbReference type="SAM" id="MobiDB-lite"/>
    </source>
</evidence>